<evidence type="ECO:0000256" key="3">
    <source>
        <dbReference type="ARBA" id="ARBA00012374"/>
    </source>
</evidence>
<dbReference type="GO" id="GO:0071555">
    <property type="term" value="P:cell wall organization"/>
    <property type="evidence" value="ECO:0007669"/>
    <property type="project" value="UniProtKB-KW"/>
</dbReference>
<dbReference type="GO" id="GO:0009252">
    <property type="term" value="P:peptidoglycan biosynthetic process"/>
    <property type="evidence" value="ECO:0007669"/>
    <property type="project" value="UniProtKB-KW"/>
</dbReference>
<evidence type="ECO:0000256" key="8">
    <source>
        <dbReference type="ARBA" id="ARBA00022960"/>
    </source>
</evidence>
<organism evidence="18 19">
    <name type="scientific">Macrococcus epidermidis</name>
    <dbReference type="NCBI Taxonomy" id="1902580"/>
    <lineage>
        <taxon>Bacteria</taxon>
        <taxon>Bacillati</taxon>
        <taxon>Bacillota</taxon>
        <taxon>Bacilli</taxon>
        <taxon>Bacillales</taxon>
        <taxon>Staphylococcaceae</taxon>
        <taxon>Macrococcus</taxon>
    </lineage>
</organism>
<evidence type="ECO:0000256" key="14">
    <source>
        <dbReference type="ARBA" id="ARBA00032707"/>
    </source>
</evidence>
<accession>A0A327ZYE7</accession>
<evidence type="ECO:0000256" key="2">
    <source>
        <dbReference type="ARBA" id="ARBA00010621"/>
    </source>
</evidence>
<protein>
    <recommendedName>
        <fullName evidence="4 17">Undecaprenyl-diphosphatase</fullName>
        <ecNumber evidence="3 17">3.6.1.27</ecNumber>
    </recommendedName>
    <alternativeName>
        <fullName evidence="15 17">Bacitracin resistance protein</fullName>
    </alternativeName>
    <alternativeName>
        <fullName evidence="14 17">Undecaprenyl pyrophosphate phosphatase</fullName>
    </alternativeName>
</protein>
<feature type="transmembrane region" description="Helical" evidence="17">
    <location>
        <begin position="55"/>
        <end position="73"/>
    </location>
</feature>
<dbReference type="GO" id="GO:0046677">
    <property type="term" value="P:response to antibiotic"/>
    <property type="evidence" value="ECO:0007669"/>
    <property type="project" value="UniProtKB-UniRule"/>
</dbReference>
<evidence type="ECO:0000256" key="1">
    <source>
        <dbReference type="ARBA" id="ARBA00004651"/>
    </source>
</evidence>
<evidence type="ECO:0000256" key="7">
    <source>
        <dbReference type="ARBA" id="ARBA00022801"/>
    </source>
</evidence>
<feature type="transmembrane region" description="Helical" evidence="17">
    <location>
        <begin position="123"/>
        <end position="143"/>
    </location>
</feature>
<comment type="subcellular location">
    <subcellularLocation>
        <location evidence="1 17">Cell membrane</location>
        <topology evidence="1 17">Multi-pass membrane protein</topology>
    </subcellularLocation>
</comment>
<comment type="function">
    <text evidence="17">Catalyzes the dephosphorylation of undecaprenyl diphosphate (UPP). Confers resistance to bacitracin.</text>
</comment>
<dbReference type="AlphaFoldDB" id="A0A327ZYE7"/>
<keyword evidence="8 17" id="KW-0133">Cell shape</keyword>
<gene>
    <name evidence="17" type="primary">uppP</name>
    <name evidence="18" type="ORF">BHU61_01075</name>
</gene>
<evidence type="ECO:0000256" key="15">
    <source>
        <dbReference type="ARBA" id="ARBA00032932"/>
    </source>
</evidence>
<evidence type="ECO:0000256" key="12">
    <source>
        <dbReference type="ARBA" id="ARBA00023251"/>
    </source>
</evidence>
<keyword evidence="9 17" id="KW-0573">Peptidoglycan synthesis</keyword>
<feature type="transmembrane region" description="Helical" evidence="17">
    <location>
        <begin position="261"/>
        <end position="278"/>
    </location>
</feature>
<evidence type="ECO:0000256" key="10">
    <source>
        <dbReference type="ARBA" id="ARBA00022989"/>
    </source>
</evidence>
<keyword evidence="10 17" id="KW-1133">Transmembrane helix</keyword>
<comment type="caution">
    <text evidence="18">The sequence shown here is derived from an EMBL/GenBank/DDBJ whole genome shotgun (WGS) entry which is preliminary data.</text>
</comment>
<dbReference type="PANTHER" id="PTHR30622">
    <property type="entry name" value="UNDECAPRENYL-DIPHOSPHATASE"/>
    <property type="match status" value="1"/>
</dbReference>
<evidence type="ECO:0000256" key="9">
    <source>
        <dbReference type="ARBA" id="ARBA00022984"/>
    </source>
</evidence>
<keyword evidence="6 17" id="KW-0812">Transmembrane</keyword>
<dbReference type="HAMAP" id="MF_01006">
    <property type="entry name" value="Undec_diphosphatase"/>
    <property type="match status" value="1"/>
</dbReference>
<keyword evidence="11 17" id="KW-0472">Membrane</keyword>
<keyword evidence="13 17" id="KW-0961">Cell wall biogenesis/degradation</keyword>
<proteinExistence type="inferred from homology"/>
<dbReference type="InterPro" id="IPR003824">
    <property type="entry name" value="UppP"/>
</dbReference>
<dbReference type="PANTHER" id="PTHR30622:SF3">
    <property type="entry name" value="UNDECAPRENYL-DIPHOSPHATASE"/>
    <property type="match status" value="1"/>
</dbReference>
<keyword evidence="19" id="KW-1185">Reference proteome</keyword>
<dbReference type="RefSeq" id="WP_111714238.1">
    <property type="nucleotide sequence ID" value="NZ_CP073819.1"/>
</dbReference>
<evidence type="ECO:0000256" key="11">
    <source>
        <dbReference type="ARBA" id="ARBA00023136"/>
    </source>
</evidence>
<feature type="transmembrane region" description="Helical" evidence="17">
    <location>
        <begin position="195"/>
        <end position="216"/>
    </location>
</feature>
<evidence type="ECO:0000256" key="4">
    <source>
        <dbReference type="ARBA" id="ARBA00021581"/>
    </source>
</evidence>
<sequence length="284" mass="31329">MEFFELIKALILGIVEGLTEFAPVSSTGHQILVDDMWLQTKQVLGSQESANTFKIVIQLGSIFAAAWIFRHRFLEMFHLEKDKTPHPSGKKLNLLHVFIGLLPAGIMGLLFDDFIDEHLFSVPTVLIGLALGAFLMIAADLYAKKVPNPTTVDEISYKNALIIGIAQCLALWPGFSRSGSTISTGVLLKMNHKAASDFTFIMAVPIMFAASAKSLISNIDYIQSNQIMFYIVGFIAAFIFGVLSIQLFLNLINRVKLIPFAIYRLVLVAVIAILYYGFGIGHGI</sequence>
<reference evidence="18 19" key="1">
    <citation type="journal article" date="2018" name="Front. Microbiol.">
        <title>Description and Comparative Genomics of Macrococcus caseolyticus subsp. hominis subsp. nov., Macrococcus goetzii sp. nov., Macrococcus epidermidis sp. nov., and Macrococcus bohemicus sp. nov., Novel Macrococci From Human Clinical Material With Virulence Potential and Suspected Uptake of Foreign DNA by Natural Transformation.</title>
        <authorList>
            <person name="Maslanova I."/>
            <person name="Wertheimer Z."/>
            <person name="Sedlacek I."/>
            <person name="Svec P."/>
            <person name="Indrakova A."/>
            <person name="Kovarovic V."/>
            <person name="Schumann P."/>
            <person name="Sproer C."/>
            <person name="Kralova S."/>
            <person name="Sedo O."/>
            <person name="Kristofova L."/>
            <person name="Vrbovska V."/>
            <person name="Fuzik T."/>
            <person name="Petras P."/>
            <person name="Zdrahal Z."/>
            <person name="Ruzickova V."/>
            <person name="Doskar J."/>
            <person name="Pantucek R."/>
        </authorList>
    </citation>
    <scope>NUCLEOTIDE SEQUENCE [LARGE SCALE GENOMIC DNA]</scope>
    <source>
        <strain evidence="18 19">01/688</strain>
    </source>
</reference>
<dbReference type="Pfam" id="PF02673">
    <property type="entry name" value="BacA"/>
    <property type="match status" value="1"/>
</dbReference>
<evidence type="ECO:0000256" key="16">
    <source>
        <dbReference type="ARBA" id="ARBA00047594"/>
    </source>
</evidence>
<keyword evidence="12 17" id="KW-0046">Antibiotic resistance</keyword>
<evidence type="ECO:0000313" key="18">
    <source>
        <dbReference type="EMBL" id="RAK46068.1"/>
    </source>
</evidence>
<dbReference type="NCBIfam" id="TIGR00753">
    <property type="entry name" value="undec_PP_bacA"/>
    <property type="match status" value="1"/>
</dbReference>
<comment type="similarity">
    <text evidence="2 17">Belongs to the UppP family.</text>
</comment>
<dbReference type="GO" id="GO:0050380">
    <property type="term" value="F:undecaprenyl-diphosphatase activity"/>
    <property type="evidence" value="ECO:0007669"/>
    <property type="project" value="UniProtKB-UniRule"/>
</dbReference>
<feature type="transmembrane region" description="Helical" evidence="17">
    <location>
        <begin position="94"/>
        <end position="111"/>
    </location>
</feature>
<dbReference type="GO" id="GO:0008360">
    <property type="term" value="P:regulation of cell shape"/>
    <property type="evidence" value="ECO:0007669"/>
    <property type="project" value="UniProtKB-KW"/>
</dbReference>
<keyword evidence="5 17" id="KW-1003">Cell membrane</keyword>
<feature type="transmembrane region" description="Helical" evidence="17">
    <location>
        <begin position="228"/>
        <end position="249"/>
    </location>
</feature>
<feature type="transmembrane region" description="Helical" evidence="17">
    <location>
        <begin position="155"/>
        <end position="175"/>
    </location>
</feature>
<dbReference type="NCBIfam" id="NF001390">
    <property type="entry name" value="PRK00281.1-4"/>
    <property type="match status" value="1"/>
</dbReference>
<dbReference type="EMBL" id="PZJH01000001">
    <property type="protein sequence ID" value="RAK46068.1"/>
    <property type="molecule type" value="Genomic_DNA"/>
</dbReference>
<evidence type="ECO:0000256" key="5">
    <source>
        <dbReference type="ARBA" id="ARBA00022475"/>
    </source>
</evidence>
<comment type="miscellaneous">
    <text evidence="17">Bacitracin is thought to be involved in the inhibition of peptidoglycan synthesis by sequestering undecaprenyl diphosphate, thereby reducing the pool of lipid carrier available.</text>
</comment>
<evidence type="ECO:0000256" key="17">
    <source>
        <dbReference type="HAMAP-Rule" id="MF_01006"/>
    </source>
</evidence>
<dbReference type="EC" id="3.6.1.27" evidence="3 17"/>
<evidence type="ECO:0000256" key="6">
    <source>
        <dbReference type="ARBA" id="ARBA00022692"/>
    </source>
</evidence>
<keyword evidence="7 17" id="KW-0378">Hydrolase</keyword>
<name>A0A327ZYE7_9STAP</name>
<dbReference type="GO" id="GO:0005886">
    <property type="term" value="C:plasma membrane"/>
    <property type="evidence" value="ECO:0007669"/>
    <property type="project" value="UniProtKB-SubCell"/>
</dbReference>
<comment type="catalytic activity">
    <reaction evidence="16 17">
        <text>di-trans,octa-cis-undecaprenyl diphosphate + H2O = di-trans,octa-cis-undecaprenyl phosphate + phosphate + H(+)</text>
        <dbReference type="Rhea" id="RHEA:28094"/>
        <dbReference type="ChEBI" id="CHEBI:15377"/>
        <dbReference type="ChEBI" id="CHEBI:15378"/>
        <dbReference type="ChEBI" id="CHEBI:43474"/>
        <dbReference type="ChEBI" id="CHEBI:58405"/>
        <dbReference type="ChEBI" id="CHEBI:60392"/>
        <dbReference type="EC" id="3.6.1.27"/>
    </reaction>
</comment>
<evidence type="ECO:0000256" key="13">
    <source>
        <dbReference type="ARBA" id="ARBA00023316"/>
    </source>
</evidence>
<evidence type="ECO:0000313" key="19">
    <source>
        <dbReference type="Proteomes" id="UP000249808"/>
    </source>
</evidence>
<dbReference type="Proteomes" id="UP000249808">
    <property type="component" value="Unassembled WGS sequence"/>
</dbReference>